<proteinExistence type="predicted"/>
<name>A0A8D5FJI3_9BACT</name>
<keyword evidence="2" id="KW-1185">Reference proteome</keyword>
<dbReference type="Proteomes" id="UP000826725">
    <property type="component" value="Chromosome"/>
</dbReference>
<evidence type="ECO:0000313" key="1">
    <source>
        <dbReference type="EMBL" id="BCL61741.1"/>
    </source>
</evidence>
<evidence type="ECO:0000313" key="2">
    <source>
        <dbReference type="Proteomes" id="UP000826725"/>
    </source>
</evidence>
<organism evidence="1 2">
    <name type="scientific">Desulfomarina profundi</name>
    <dbReference type="NCBI Taxonomy" id="2772557"/>
    <lineage>
        <taxon>Bacteria</taxon>
        <taxon>Pseudomonadati</taxon>
        <taxon>Thermodesulfobacteriota</taxon>
        <taxon>Desulfobulbia</taxon>
        <taxon>Desulfobulbales</taxon>
        <taxon>Desulfobulbaceae</taxon>
        <taxon>Desulfomarina</taxon>
    </lineage>
</organism>
<protein>
    <submittedName>
        <fullName evidence="1">Uncharacterized protein</fullName>
    </submittedName>
</protein>
<accession>A0A8D5FJI3</accession>
<dbReference type="RefSeq" id="WP_228854164.1">
    <property type="nucleotide sequence ID" value="NZ_AP024086.1"/>
</dbReference>
<sequence>MNLDQKVIQSWDKFLNPEKLKDSLVKASLFLSSYEILKESVIDKLRDLFTHEWRLDEKTGELKGKVSKSYKEKVITLYPKDEFHACCLWFKDQGALNESDLTEIENARKHRNEIAHELPKFISNIDHNINKKTLECLVEVVRKIDVWWITEIEIPTNPDFEAEDLDKIDFDNVIGGNTMFLNLILSIFEGDDSHLKEIHALLMEKINKIKG</sequence>
<dbReference type="KEGG" id="dbk:DGMP_24340"/>
<reference evidence="1" key="1">
    <citation type="submission" date="2020-09" db="EMBL/GenBank/DDBJ databases">
        <title>Desulfogranum mesoprofundum gen. nov., sp. nov., a novel mesophilic, sulfate-reducing chemolithoautotroph isolated from a deep-sea hydrothermal vent chimney in the Suiyo Seamount.</title>
        <authorList>
            <person name="Hashimoto Y."/>
            <person name="Nakagawa S."/>
        </authorList>
    </citation>
    <scope>NUCLEOTIDE SEQUENCE</scope>
    <source>
        <strain evidence="1">KT2</strain>
    </source>
</reference>
<gene>
    <name evidence="1" type="ORF">DGMP_24340</name>
</gene>
<dbReference type="AlphaFoldDB" id="A0A8D5FJI3"/>
<dbReference type="EMBL" id="AP024086">
    <property type="protein sequence ID" value="BCL61741.1"/>
    <property type="molecule type" value="Genomic_DNA"/>
</dbReference>